<keyword evidence="3" id="KW-0998">Cell outer membrane</keyword>
<sequence>MKKNYLIVSIASLFLTACAGNSTHRWCPPTKVTEQELSAPVVYEEIAIELSADTLFKFNKSSINDLLPNGKKELDNVVTQLMSSHINVKQIDITGHTDRLGSEQYNYKLGMQRAETIRNYLKNNGINNNINISSQGNSQPVTTSCNDVNSKAMLIACLQPDRRVTLNIIGVKDIQIN</sequence>
<reference evidence="7 8" key="1">
    <citation type="submission" date="2019-09" db="EMBL/GenBank/DDBJ databases">
        <title>Draft genome sequence of various Type strains from the CCUG.</title>
        <authorList>
            <person name="Pineiro-Iglesias B."/>
            <person name="Tunovic T."/>
            <person name="Unosson C."/>
            <person name="Inganas E."/>
            <person name="Ohlen M."/>
            <person name="Cardew S."/>
            <person name="Jensie-Markopoulos S."/>
            <person name="Salva-Serra F."/>
            <person name="Jaen-Luchoro D."/>
            <person name="Karlsson R."/>
            <person name="Svensson-Stadler L."/>
            <person name="Chun J."/>
            <person name="Moore E."/>
        </authorList>
    </citation>
    <scope>NUCLEOTIDE SEQUENCE [LARGE SCALE GENOMIC DNA]</scope>
    <source>
        <strain evidence="7 8">CCUG 53682T</strain>
    </source>
</reference>
<dbReference type="PANTHER" id="PTHR30329:SF21">
    <property type="entry name" value="LIPOPROTEIN YIAD-RELATED"/>
    <property type="match status" value="1"/>
</dbReference>
<protein>
    <submittedName>
        <fullName evidence="7">OmpA family protein</fullName>
    </submittedName>
</protein>
<dbReference type="PRINTS" id="PR01021">
    <property type="entry name" value="OMPADOMAIN"/>
</dbReference>
<evidence type="ECO:0000259" key="6">
    <source>
        <dbReference type="PROSITE" id="PS51123"/>
    </source>
</evidence>
<dbReference type="AlphaFoldDB" id="A0A5M9QU26"/>
<evidence type="ECO:0000256" key="1">
    <source>
        <dbReference type="ARBA" id="ARBA00004442"/>
    </source>
</evidence>
<dbReference type="Proteomes" id="UP000322181">
    <property type="component" value="Unassembled WGS sequence"/>
</dbReference>
<dbReference type="Gene3D" id="3.30.1330.60">
    <property type="entry name" value="OmpA-like domain"/>
    <property type="match status" value="1"/>
</dbReference>
<dbReference type="InterPro" id="IPR006664">
    <property type="entry name" value="OMP_bac"/>
</dbReference>
<feature type="chain" id="PRO_5024360065" evidence="5">
    <location>
        <begin position="20"/>
        <end position="177"/>
    </location>
</feature>
<evidence type="ECO:0000256" key="4">
    <source>
        <dbReference type="PROSITE-ProRule" id="PRU00473"/>
    </source>
</evidence>
<name>A0A5M9QU26_9GAMM</name>
<comment type="subcellular location">
    <subcellularLocation>
        <location evidence="1">Cell outer membrane</location>
    </subcellularLocation>
</comment>
<dbReference type="InterPro" id="IPR050330">
    <property type="entry name" value="Bact_OuterMem_StrucFunc"/>
</dbReference>
<evidence type="ECO:0000256" key="5">
    <source>
        <dbReference type="SAM" id="SignalP"/>
    </source>
</evidence>
<keyword evidence="5" id="KW-0732">Signal</keyword>
<dbReference type="PROSITE" id="PS51123">
    <property type="entry name" value="OMPA_2"/>
    <property type="match status" value="1"/>
</dbReference>
<organism evidence="7 8">
    <name type="scientific">Morganella psychrotolerans</name>
    <dbReference type="NCBI Taxonomy" id="368603"/>
    <lineage>
        <taxon>Bacteria</taxon>
        <taxon>Pseudomonadati</taxon>
        <taxon>Pseudomonadota</taxon>
        <taxon>Gammaproteobacteria</taxon>
        <taxon>Enterobacterales</taxon>
        <taxon>Morganellaceae</taxon>
        <taxon>Morganella</taxon>
    </lineage>
</organism>
<dbReference type="InterPro" id="IPR006665">
    <property type="entry name" value="OmpA-like"/>
</dbReference>
<evidence type="ECO:0000256" key="2">
    <source>
        <dbReference type="ARBA" id="ARBA00023136"/>
    </source>
</evidence>
<dbReference type="SUPFAM" id="SSF103088">
    <property type="entry name" value="OmpA-like"/>
    <property type="match status" value="1"/>
</dbReference>
<dbReference type="GO" id="GO:0009279">
    <property type="term" value="C:cell outer membrane"/>
    <property type="evidence" value="ECO:0007669"/>
    <property type="project" value="UniProtKB-SubCell"/>
</dbReference>
<accession>A0A5M9QU26</accession>
<dbReference type="PANTHER" id="PTHR30329">
    <property type="entry name" value="STATOR ELEMENT OF FLAGELLAR MOTOR COMPLEX"/>
    <property type="match status" value="1"/>
</dbReference>
<dbReference type="EMBL" id="VXKB01000012">
    <property type="protein sequence ID" value="KAA8712274.1"/>
    <property type="molecule type" value="Genomic_DNA"/>
</dbReference>
<comment type="caution">
    <text evidence="7">The sequence shown here is derived from an EMBL/GenBank/DDBJ whole genome shotgun (WGS) entry which is preliminary data.</text>
</comment>
<feature type="signal peptide" evidence="5">
    <location>
        <begin position="1"/>
        <end position="19"/>
    </location>
</feature>
<dbReference type="RefSeq" id="WP_150385209.1">
    <property type="nucleotide sequence ID" value="NZ_BAAAFS010000011.1"/>
</dbReference>
<evidence type="ECO:0000256" key="3">
    <source>
        <dbReference type="ARBA" id="ARBA00023237"/>
    </source>
</evidence>
<dbReference type="CDD" id="cd07185">
    <property type="entry name" value="OmpA_C-like"/>
    <property type="match status" value="1"/>
</dbReference>
<evidence type="ECO:0000313" key="8">
    <source>
        <dbReference type="Proteomes" id="UP000322181"/>
    </source>
</evidence>
<proteinExistence type="predicted"/>
<keyword evidence="2 4" id="KW-0472">Membrane</keyword>
<dbReference type="Pfam" id="PF00691">
    <property type="entry name" value="OmpA"/>
    <property type="match status" value="1"/>
</dbReference>
<dbReference type="PROSITE" id="PS51257">
    <property type="entry name" value="PROKAR_LIPOPROTEIN"/>
    <property type="match status" value="1"/>
</dbReference>
<evidence type="ECO:0000313" key="7">
    <source>
        <dbReference type="EMBL" id="KAA8712274.1"/>
    </source>
</evidence>
<gene>
    <name evidence="7" type="ORF">F4V73_19125</name>
</gene>
<dbReference type="InterPro" id="IPR036737">
    <property type="entry name" value="OmpA-like_sf"/>
</dbReference>
<feature type="domain" description="OmpA-like" evidence="6">
    <location>
        <begin position="43"/>
        <end position="172"/>
    </location>
</feature>